<dbReference type="PANTHER" id="PTHR24252:SF7">
    <property type="entry name" value="HYALIN"/>
    <property type="match status" value="1"/>
</dbReference>
<accession>A0A922CGW5</accession>
<evidence type="ECO:0000259" key="3">
    <source>
        <dbReference type="PROSITE" id="PS50240"/>
    </source>
</evidence>
<dbReference type="InterPro" id="IPR009003">
    <property type="entry name" value="Peptidase_S1_PA"/>
</dbReference>
<dbReference type="EMBL" id="JH668325">
    <property type="protein sequence ID" value="KAG6445777.1"/>
    <property type="molecule type" value="Genomic_DNA"/>
</dbReference>
<name>A0A922CGW5_MANSE</name>
<dbReference type="PROSITE" id="PS00134">
    <property type="entry name" value="TRYPSIN_HIS"/>
    <property type="match status" value="1"/>
</dbReference>
<dbReference type="PROSITE" id="PS50240">
    <property type="entry name" value="TRYPSIN_DOM"/>
    <property type="match status" value="1"/>
</dbReference>
<comment type="caution">
    <text evidence="4">The sequence shown here is derived from an EMBL/GenBank/DDBJ whole genome shotgun (WGS) entry which is preliminary data.</text>
</comment>
<evidence type="ECO:0000313" key="4">
    <source>
        <dbReference type="EMBL" id="KAG6445777.1"/>
    </source>
</evidence>
<dbReference type="SMART" id="SM00020">
    <property type="entry name" value="Tryp_SPc"/>
    <property type="match status" value="1"/>
</dbReference>
<reference evidence="4" key="2">
    <citation type="submission" date="2020-12" db="EMBL/GenBank/DDBJ databases">
        <authorList>
            <person name="Kanost M."/>
        </authorList>
    </citation>
    <scope>NUCLEOTIDE SEQUENCE</scope>
</reference>
<dbReference type="PRINTS" id="PR00722">
    <property type="entry name" value="CHYMOTRYPSIN"/>
</dbReference>
<gene>
    <name evidence="4" type="ORF">O3G_MSEX004111</name>
</gene>
<keyword evidence="5" id="KW-1185">Reference proteome</keyword>
<reference evidence="4" key="1">
    <citation type="journal article" date="2016" name="Insect Biochem. Mol. Biol.">
        <title>Multifaceted biological insights from a draft genome sequence of the tobacco hornworm moth, Manduca sexta.</title>
        <authorList>
            <person name="Kanost M.R."/>
            <person name="Arrese E.L."/>
            <person name="Cao X."/>
            <person name="Chen Y.R."/>
            <person name="Chellapilla S."/>
            <person name="Goldsmith M.R."/>
            <person name="Grosse-Wilde E."/>
            <person name="Heckel D.G."/>
            <person name="Herndon N."/>
            <person name="Jiang H."/>
            <person name="Papanicolaou A."/>
            <person name="Qu J."/>
            <person name="Soulages J.L."/>
            <person name="Vogel H."/>
            <person name="Walters J."/>
            <person name="Waterhouse R.M."/>
            <person name="Ahn S.J."/>
            <person name="Almeida F.C."/>
            <person name="An C."/>
            <person name="Aqrawi P."/>
            <person name="Bretschneider A."/>
            <person name="Bryant W.B."/>
            <person name="Bucks S."/>
            <person name="Chao H."/>
            <person name="Chevignon G."/>
            <person name="Christen J.M."/>
            <person name="Clarke D.F."/>
            <person name="Dittmer N.T."/>
            <person name="Ferguson L.C.F."/>
            <person name="Garavelou S."/>
            <person name="Gordon K.H.J."/>
            <person name="Gunaratna R.T."/>
            <person name="Han Y."/>
            <person name="Hauser F."/>
            <person name="He Y."/>
            <person name="Heidel-Fischer H."/>
            <person name="Hirsh A."/>
            <person name="Hu Y."/>
            <person name="Jiang H."/>
            <person name="Kalra D."/>
            <person name="Klinner C."/>
            <person name="Konig C."/>
            <person name="Kovar C."/>
            <person name="Kroll A.R."/>
            <person name="Kuwar S.S."/>
            <person name="Lee S.L."/>
            <person name="Lehman R."/>
            <person name="Li K."/>
            <person name="Li Z."/>
            <person name="Liang H."/>
            <person name="Lovelace S."/>
            <person name="Lu Z."/>
            <person name="Mansfield J.H."/>
            <person name="McCulloch K.J."/>
            <person name="Mathew T."/>
            <person name="Morton B."/>
            <person name="Muzny D.M."/>
            <person name="Neunemann D."/>
            <person name="Ongeri F."/>
            <person name="Pauchet Y."/>
            <person name="Pu L.L."/>
            <person name="Pyrousis I."/>
            <person name="Rao X.J."/>
            <person name="Redding A."/>
            <person name="Roesel C."/>
            <person name="Sanchez-Gracia A."/>
            <person name="Schaack S."/>
            <person name="Shukla A."/>
            <person name="Tetreau G."/>
            <person name="Wang Y."/>
            <person name="Xiong G.H."/>
            <person name="Traut W."/>
            <person name="Walsh T.K."/>
            <person name="Worley K.C."/>
            <person name="Wu D."/>
            <person name="Wu W."/>
            <person name="Wu Y.Q."/>
            <person name="Zhang X."/>
            <person name="Zou Z."/>
            <person name="Zucker H."/>
            <person name="Briscoe A.D."/>
            <person name="Burmester T."/>
            <person name="Clem R.J."/>
            <person name="Feyereisen R."/>
            <person name="Grimmelikhuijzen C.J.P."/>
            <person name="Hamodrakas S.J."/>
            <person name="Hansson B.S."/>
            <person name="Huguet E."/>
            <person name="Jermiin L.S."/>
            <person name="Lan Q."/>
            <person name="Lehman H.K."/>
            <person name="Lorenzen M."/>
            <person name="Merzendorfer H."/>
            <person name="Michalopoulos I."/>
            <person name="Morton D.B."/>
            <person name="Muthukrishnan S."/>
            <person name="Oakeshott J.G."/>
            <person name="Palmer W."/>
            <person name="Park Y."/>
            <person name="Passarelli A.L."/>
            <person name="Rozas J."/>
            <person name="Schwartz L.M."/>
            <person name="Smith W."/>
            <person name="Southgate A."/>
            <person name="Vilcinskas A."/>
            <person name="Vogt R."/>
            <person name="Wang P."/>
            <person name="Werren J."/>
            <person name="Yu X.Q."/>
            <person name="Zhou J.J."/>
            <person name="Brown S.J."/>
            <person name="Scherer S.E."/>
            <person name="Richards S."/>
            <person name="Blissard G.W."/>
        </authorList>
    </citation>
    <scope>NUCLEOTIDE SEQUENCE</scope>
</reference>
<keyword evidence="1" id="KW-1015">Disulfide bond</keyword>
<dbReference type="EMBL" id="JH668325">
    <property type="protein sequence ID" value="KAG6445778.1"/>
    <property type="molecule type" value="Genomic_DNA"/>
</dbReference>
<feature type="chain" id="PRO_5038276743" description="Peptidase S1 domain-containing protein" evidence="2">
    <location>
        <begin position="16"/>
        <end position="285"/>
    </location>
</feature>
<evidence type="ECO:0000313" key="5">
    <source>
        <dbReference type="Proteomes" id="UP000791440"/>
    </source>
</evidence>
<evidence type="ECO:0000256" key="1">
    <source>
        <dbReference type="ARBA" id="ARBA00023157"/>
    </source>
</evidence>
<dbReference type="AlphaFoldDB" id="A0A922CGW5"/>
<proteinExistence type="predicted"/>
<feature type="signal peptide" evidence="2">
    <location>
        <begin position="1"/>
        <end position="15"/>
    </location>
</feature>
<dbReference type="CDD" id="cd00190">
    <property type="entry name" value="Tryp_SPc"/>
    <property type="match status" value="1"/>
</dbReference>
<dbReference type="InterPro" id="IPR018114">
    <property type="entry name" value="TRYPSIN_HIS"/>
</dbReference>
<keyword evidence="2" id="KW-0732">Signal</keyword>
<dbReference type="Pfam" id="PF00089">
    <property type="entry name" value="Trypsin"/>
    <property type="match status" value="1"/>
</dbReference>
<evidence type="ECO:0000256" key="2">
    <source>
        <dbReference type="SAM" id="SignalP"/>
    </source>
</evidence>
<protein>
    <recommendedName>
        <fullName evidence="3">Peptidase S1 domain-containing protein</fullName>
    </recommendedName>
</protein>
<dbReference type="PANTHER" id="PTHR24252">
    <property type="entry name" value="ACROSIN-RELATED"/>
    <property type="match status" value="1"/>
</dbReference>
<dbReference type="Gene3D" id="2.40.10.10">
    <property type="entry name" value="Trypsin-like serine proteases"/>
    <property type="match status" value="2"/>
</dbReference>
<dbReference type="InterPro" id="IPR001314">
    <property type="entry name" value="Peptidase_S1A"/>
</dbReference>
<dbReference type="Proteomes" id="UP000791440">
    <property type="component" value="Unassembled WGS sequence"/>
</dbReference>
<dbReference type="InterPro" id="IPR001254">
    <property type="entry name" value="Trypsin_dom"/>
</dbReference>
<sequence length="285" mass="30140">MNLVIILVLSAVATALPADEPYGYHRKVGIKLAESLRQAELAADFDGARITGGAPAPLGAHPYIGGLLIALRSGWTSVCGSSLISHTRAITAAHCWFDGRETALGITIVLGSTRLFTGGVRVNSTNVEIHEQYNPINLLNDIAIIYLSWIPFTPVIQAIALPTGSLMHDSFAGRGAWASGFGRLGDASGIYAHQYLSHVFLNVITNDECSSHYPPNVFPSTICTSGVGNIGPCQSDSGGPLSTFVNGRPVLIGVTSFGSAMGCQAGRPAAYTRVTSYIPWIQPRM</sequence>
<dbReference type="GO" id="GO:0004252">
    <property type="term" value="F:serine-type endopeptidase activity"/>
    <property type="evidence" value="ECO:0007669"/>
    <property type="project" value="InterPro"/>
</dbReference>
<organism evidence="4 5">
    <name type="scientific">Manduca sexta</name>
    <name type="common">Tobacco hawkmoth</name>
    <name type="synonym">Tobacco hornworm</name>
    <dbReference type="NCBI Taxonomy" id="7130"/>
    <lineage>
        <taxon>Eukaryota</taxon>
        <taxon>Metazoa</taxon>
        <taxon>Ecdysozoa</taxon>
        <taxon>Arthropoda</taxon>
        <taxon>Hexapoda</taxon>
        <taxon>Insecta</taxon>
        <taxon>Pterygota</taxon>
        <taxon>Neoptera</taxon>
        <taxon>Endopterygota</taxon>
        <taxon>Lepidoptera</taxon>
        <taxon>Glossata</taxon>
        <taxon>Ditrysia</taxon>
        <taxon>Bombycoidea</taxon>
        <taxon>Sphingidae</taxon>
        <taxon>Sphinginae</taxon>
        <taxon>Sphingini</taxon>
        <taxon>Manduca</taxon>
    </lineage>
</organism>
<dbReference type="SUPFAM" id="SSF50494">
    <property type="entry name" value="Trypsin-like serine proteases"/>
    <property type="match status" value="1"/>
</dbReference>
<dbReference type="InterPro" id="IPR043504">
    <property type="entry name" value="Peptidase_S1_PA_chymotrypsin"/>
</dbReference>
<feature type="domain" description="Peptidase S1" evidence="3">
    <location>
        <begin position="50"/>
        <end position="285"/>
    </location>
</feature>
<dbReference type="GO" id="GO:0006508">
    <property type="term" value="P:proteolysis"/>
    <property type="evidence" value="ECO:0007669"/>
    <property type="project" value="InterPro"/>
</dbReference>